<evidence type="ECO:0000256" key="8">
    <source>
        <dbReference type="ARBA" id="ARBA00047899"/>
    </source>
</evidence>
<dbReference type="Pfam" id="PF00069">
    <property type="entry name" value="Pkinase"/>
    <property type="match status" value="3"/>
</dbReference>
<evidence type="ECO:0000256" key="11">
    <source>
        <dbReference type="PIRSR" id="PIRSR000660-2"/>
    </source>
</evidence>
<evidence type="ECO:0000256" key="10">
    <source>
        <dbReference type="PIRSR" id="PIRSR000660-1"/>
    </source>
</evidence>
<dbReference type="FunFam" id="1.10.510.10:FF:000821">
    <property type="entry name" value="Serine/threonine-protein kinase gcn2"/>
    <property type="match status" value="1"/>
</dbReference>
<dbReference type="Gene3D" id="3.40.50.800">
    <property type="entry name" value="Anticodon-binding domain"/>
    <property type="match status" value="1"/>
</dbReference>
<dbReference type="GO" id="GO:0000077">
    <property type="term" value="P:DNA damage checkpoint signaling"/>
    <property type="evidence" value="ECO:0007669"/>
    <property type="project" value="InterPro"/>
</dbReference>
<accession>A0A2C5Y692</accession>
<dbReference type="InterPro" id="IPR017441">
    <property type="entry name" value="Protein_kinase_ATP_BS"/>
</dbReference>
<dbReference type="GO" id="GO:0009893">
    <property type="term" value="P:positive regulation of metabolic process"/>
    <property type="evidence" value="ECO:0007669"/>
    <property type="project" value="UniProtKB-ARBA"/>
</dbReference>
<dbReference type="Pfam" id="PF13393">
    <property type="entry name" value="tRNA-synt_His"/>
    <property type="match status" value="1"/>
</dbReference>
<comment type="catalytic activity">
    <reaction evidence="8">
        <text>L-threonyl-[protein] + ATP = O-phospho-L-threonyl-[protein] + ADP + H(+)</text>
        <dbReference type="Rhea" id="RHEA:46608"/>
        <dbReference type="Rhea" id="RHEA-COMP:11060"/>
        <dbReference type="Rhea" id="RHEA-COMP:11605"/>
        <dbReference type="ChEBI" id="CHEBI:15378"/>
        <dbReference type="ChEBI" id="CHEBI:30013"/>
        <dbReference type="ChEBI" id="CHEBI:30616"/>
        <dbReference type="ChEBI" id="CHEBI:61977"/>
        <dbReference type="ChEBI" id="CHEBI:456216"/>
        <dbReference type="EC" id="2.7.11.1"/>
    </reaction>
</comment>
<dbReference type="Gene3D" id="3.30.930.10">
    <property type="entry name" value="Bira Bifunctional Protein, Domain 2"/>
    <property type="match status" value="1"/>
</dbReference>
<dbReference type="InterPro" id="IPR008271">
    <property type="entry name" value="Ser/Thr_kinase_AS"/>
</dbReference>
<dbReference type="InterPro" id="IPR024435">
    <property type="entry name" value="HisRS-related_dom"/>
</dbReference>
<feature type="binding site" evidence="11">
    <location>
        <position position="615"/>
    </location>
    <ligand>
        <name>ATP</name>
        <dbReference type="ChEBI" id="CHEBI:30616"/>
    </ligand>
</feature>
<dbReference type="Pfam" id="PF05773">
    <property type="entry name" value="RWD"/>
    <property type="match status" value="1"/>
</dbReference>
<dbReference type="Proteomes" id="UP000224854">
    <property type="component" value="Unassembled WGS sequence"/>
</dbReference>
<gene>
    <name evidence="16" type="ORF">CDD82_1333</name>
</gene>
<evidence type="ECO:0000256" key="9">
    <source>
        <dbReference type="ARBA" id="ARBA00048679"/>
    </source>
</evidence>
<feature type="compositionally biased region" description="Polar residues" evidence="13">
    <location>
        <begin position="782"/>
        <end position="792"/>
    </location>
</feature>
<dbReference type="InterPro" id="IPR036621">
    <property type="entry name" value="Anticodon-bd_dom_sf"/>
</dbReference>
<dbReference type="Gene3D" id="3.10.110.10">
    <property type="entry name" value="Ubiquitin Conjugating Enzyme"/>
    <property type="match status" value="1"/>
</dbReference>
<feature type="domain" description="Protein kinase" evidence="14">
    <location>
        <begin position="586"/>
        <end position="1003"/>
    </location>
</feature>
<dbReference type="InterPro" id="IPR006575">
    <property type="entry name" value="RWD_dom"/>
</dbReference>
<dbReference type="SUPFAM" id="SSF54495">
    <property type="entry name" value="UBC-like"/>
    <property type="match status" value="1"/>
</dbReference>
<name>A0A2C5Y692_9HYPO</name>
<proteinExistence type="inferred from homology"/>
<evidence type="ECO:0000256" key="12">
    <source>
        <dbReference type="PROSITE-ProRule" id="PRU10141"/>
    </source>
</evidence>
<feature type="compositionally biased region" description="Basic and acidic residues" evidence="13">
    <location>
        <begin position="209"/>
        <end position="221"/>
    </location>
</feature>
<dbReference type="PROSITE" id="PS50908">
    <property type="entry name" value="RWD"/>
    <property type="match status" value="1"/>
</dbReference>
<dbReference type="GO" id="GO:0005634">
    <property type="term" value="C:nucleus"/>
    <property type="evidence" value="ECO:0007669"/>
    <property type="project" value="TreeGrafter"/>
</dbReference>
<dbReference type="InterPro" id="IPR011009">
    <property type="entry name" value="Kinase-like_dom_sf"/>
</dbReference>
<feature type="active site" description="Proton acceptor" evidence="10">
    <location>
        <position position="857"/>
    </location>
</feature>
<dbReference type="GO" id="GO:0005737">
    <property type="term" value="C:cytoplasm"/>
    <property type="evidence" value="ECO:0007669"/>
    <property type="project" value="TreeGrafter"/>
</dbReference>
<dbReference type="FunFam" id="3.10.110.10:FF:000050">
    <property type="entry name" value="eIF-2-alpha kinase GCN2"/>
    <property type="match status" value="1"/>
</dbReference>
<dbReference type="PIRSF" id="PIRSF000660">
    <property type="entry name" value="Ser/Thr_PK_GCN2"/>
    <property type="match status" value="1"/>
</dbReference>
<feature type="domain" description="RWD" evidence="15">
    <location>
        <begin position="41"/>
        <end position="151"/>
    </location>
</feature>
<dbReference type="Gene3D" id="1.10.510.10">
    <property type="entry name" value="Transferase(Phosphotransferase) domain 1"/>
    <property type="match status" value="2"/>
</dbReference>
<dbReference type="InterPro" id="IPR041715">
    <property type="entry name" value="HisRS-like_core"/>
</dbReference>
<evidence type="ECO:0000259" key="15">
    <source>
        <dbReference type="PROSITE" id="PS50908"/>
    </source>
</evidence>
<comment type="similarity">
    <text evidence="7">Belongs to the protein kinase superfamily. Ser/Thr protein kinase family. GCN2 subfamily.</text>
</comment>
<dbReference type="InterPro" id="IPR000719">
    <property type="entry name" value="Prot_kinase_dom"/>
</dbReference>
<dbReference type="InterPro" id="IPR016255">
    <property type="entry name" value="Gcn2"/>
</dbReference>
<dbReference type="SMART" id="SM00220">
    <property type="entry name" value="S_TKc"/>
    <property type="match status" value="2"/>
</dbReference>
<protein>
    <recommendedName>
        <fullName evidence="1">non-specific serine/threonine protein kinase</fullName>
        <ecNumber evidence="1">2.7.11.1</ecNumber>
    </recommendedName>
</protein>
<keyword evidence="6 11" id="KW-0067">ATP-binding</keyword>
<comment type="caution">
    <text evidence="16">The sequence shown here is derived from an EMBL/GenBank/DDBJ whole genome shotgun (WGS) entry which is preliminary data.</text>
</comment>
<keyword evidence="2" id="KW-0723">Serine/threonine-protein kinase</keyword>
<comment type="catalytic activity">
    <reaction evidence="9">
        <text>L-seryl-[protein] + ATP = O-phospho-L-seryl-[protein] + ADP + H(+)</text>
        <dbReference type="Rhea" id="RHEA:17989"/>
        <dbReference type="Rhea" id="RHEA-COMP:9863"/>
        <dbReference type="Rhea" id="RHEA-COMP:11604"/>
        <dbReference type="ChEBI" id="CHEBI:15378"/>
        <dbReference type="ChEBI" id="CHEBI:29999"/>
        <dbReference type="ChEBI" id="CHEBI:30616"/>
        <dbReference type="ChEBI" id="CHEBI:83421"/>
        <dbReference type="ChEBI" id="CHEBI:456216"/>
        <dbReference type="EC" id="2.7.11.1"/>
    </reaction>
</comment>
<feature type="binding site" evidence="12">
    <location>
        <position position="616"/>
    </location>
    <ligand>
        <name>ATP</name>
        <dbReference type="ChEBI" id="CHEBI:30616"/>
    </ligand>
</feature>
<dbReference type="SUPFAM" id="SSF56112">
    <property type="entry name" value="Protein kinase-like (PK-like)"/>
    <property type="match status" value="2"/>
</dbReference>
<evidence type="ECO:0000256" key="3">
    <source>
        <dbReference type="ARBA" id="ARBA00022679"/>
    </source>
</evidence>
<dbReference type="GO" id="GO:0005524">
    <property type="term" value="F:ATP binding"/>
    <property type="evidence" value="ECO:0007669"/>
    <property type="project" value="UniProtKB-UniRule"/>
</dbReference>
<evidence type="ECO:0000313" key="16">
    <source>
        <dbReference type="EMBL" id="PHH83399.1"/>
    </source>
</evidence>
<evidence type="ECO:0000256" key="13">
    <source>
        <dbReference type="SAM" id="MobiDB-lite"/>
    </source>
</evidence>
<keyword evidence="4 11" id="KW-0547">Nucleotide-binding</keyword>
<reference evidence="16 17" key="1">
    <citation type="submission" date="2017-06" db="EMBL/GenBank/DDBJ databases">
        <title>Ant-infecting Ophiocordyceps genomes reveal a high diversity of potential behavioral manipulation genes and a possible major role for enterotoxins.</title>
        <authorList>
            <person name="De Bekker C."/>
            <person name="Evans H.C."/>
            <person name="Brachmann A."/>
            <person name="Hughes D.P."/>
        </authorList>
    </citation>
    <scope>NUCLEOTIDE SEQUENCE [LARGE SCALE GENOMIC DNA]</scope>
    <source>
        <strain evidence="16 17">1348a</strain>
    </source>
</reference>
<sequence length="1639" mass="184191">MAWQANNPNPIPHHDSSFPGLTPTAAAATATKTEYHEIQENELLALEAIYGNDFVKHSNAPTAWKKADPSFDIHITASSDCEFAVTLSFVMTATYPKTPPLITLKATHGLREALQLKVTHFIQTQPKLYARDEQEMIDKIVEGVRELIEDAAQSKSSGTQPLSLEEERERHEADLAKLAMEQKQQQELKRQQEAKEEDRLAAEMLKQQIDHQRQRVKESRLNRQPHSMAPVKPTDNEESDFEKIDFDQLCITKDKNGNTFAFHSVSGKSDPRGGQVSVVYTVRPMLFSGQGSQTLALKEATLRCKGIEINEFKKQIQLLESRLQDLKTNKKIKHRHLVEVLDFKLEINAPTTSSFATEVWNLRVLTPLADKGSLEELLELAGHLEIDKLKSWTRDLLEALSYLHNRGITHRDIHPRNILLFRESTGEIIPKMSDAYYQREIHNTINRNHDLSGVTLAKSAYWLPPEIAGTSNPQYSHKSDIWDFGVVFVQMIFGLDVVKEYSSPKALVRSLTLSKPLRELVDRFFREEKQKRHRAFELGSSEFLATDAPVFAPSAALQASQLAAPARLRRESITHGAAISRYTEDFVEEGQLGKGGFGQVVKARKKLDGQIYAIKKITQRSQASLSAILKEVRLLSRISHPAVVRYYNTWVERESLDGPGERTGLENAANEGLDMGFHIQFTPLDAEHNNDLDFINNRSSIAYAESDTALECDDEDDEEDDEDDAEDSDSGESGESEQDSSRVPQEGEDDIQDAGNRKGRRRGHWHAESTESAQDDIDETSSDTGPSGQQLAAHQHEDVTRNQKTTLYISMEYCEKRTLRDLINSNVARDMPEVWRLFRQILEGLAHIHGLSIVHRDLKPENIFMSSSADNANNAKIGDFGLATGGLFSIDKVAANGLEVDSMTSSVGTASYQAPEVSSSVTETYSTKVDMYSLGLVFFEMCHAPMMGMEKAIIFKGLRSFQPVLPQDFRPGREVQSDMILSLVNHNAKERPSSSDLLKSGKLPVPLESETVRRTLAGLADPDSPYHSKMLNTLFARLPAATTDYVWDAGSVMPSAAELLQESTVKEVLTGIFRRHGALEASRSFIYPISDMYGPQVFKVLDANGTVLQLPFDLTLGNARMLAKKKPSVSRTFTFGNVFRDGPEGGQPDVISEVDFDIISDDALDLALREAEVLKVLDEIVVAFPSLNGQMCFQIGHSDLLQLILEYCGVQPENRRSVANALTHLNDQNRPWQKVKAELRSPATGVSATSINELQRFDFRDVPNKAFARLKALFEGSDMYQRASPVLAHLKEVMEYLKRFKLSSKVYINPLNSVKEHLFVGGILFCCMHDKKAMDVFAAGGRYDQLIRDQRPRIAGLPKEQHAVGFQLAWERLTKQPKPSGKHAAKKVDEDKGSIFAARRCDALVSSFDAKLLRSTGVEILELLWSHDMSAELAKDAKSPEELLARHRNDTYSWIIIIKQESMLKIKTMGRSDITDVDIPTGQLLTWLRPQVRERESRRMRGGSSQVEPTSSGVGDRDHEQEVRVLVAQTKSKKFNRQTVVEQAQMAAASVARAFLAGPILAVETTDNVMELMRGARVSEPESWRRVEQQVTTLERNYVRDVHRQLEQWRWAHVKDGGPRHSFIYNFRTGTCLYYDVGL</sequence>
<evidence type="ECO:0000256" key="1">
    <source>
        <dbReference type="ARBA" id="ARBA00012513"/>
    </source>
</evidence>
<dbReference type="EMBL" id="NJEU01000014">
    <property type="protein sequence ID" value="PHH83399.1"/>
    <property type="molecule type" value="Genomic_DNA"/>
</dbReference>
<dbReference type="CDD" id="cd23823">
    <property type="entry name" value="RWD_GCN2"/>
    <property type="match status" value="1"/>
</dbReference>
<feature type="binding site" evidence="11">
    <location>
        <begin position="592"/>
        <end position="600"/>
    </location>
    <ligand>
        <name>ATP</name>
        <dbReference type="ChEBI" id="CHEBI:30616"/>
    </ligand>
</feature>
<evidence type="ECO:0000256" key="7">
    <source>
        <dbReference type="ARBA" id="ARBA00037982"/>
    </source>
</evidence>
<dbReference type="PANTHER" id="PTHR11042">
    <property type="entry name" value="EUKARYOTIC TRANSLATION INITIATION FACTOR 2-ALPHA KINASE EIF2-ALPHA KINASE -RELATED"/>
    <property type="match status" value="1"/>
</dbReference>
<dbReference type="EC" id="2.7.11.1" evidence="1"/>
<dbReference type="FunFam" id="3.30.930.10:FF:000074">
    <property type="entry name" value="Serine/threonine-protein kinase gcn2"/>
    <property type="match status" value="1"/>
</dbReference>
<dbReference type="InterPro" id="IPR050339">
    <property type="entry name" value="CC_SR_Kinase"/>
</dbReference>
<keyword evidence="3" id="KW-0808">Transferase</keyword>
<dbReference type="PROSITE" id="PS00108">
    <property type="entry name" value="PROTEIN_KINASE_ST"/>
    <property type="match status" value="1"/>
</dbReference>
<evidence type="ECO:0000256" key="6">
    <source>
        <dbReference type="ARBA" id="ARBA00022840"/>
    </source>
</evidence>
<dbReference type="SUPFAM" id="SSF55681">
    <property type="entry name" value="Class II aaRS and biotin synthetases"/>
    <property type="match status" value="1"/>
</dbReference>
<evidence type="ECO:0000256" key="4">
    <source>
        <dbReference type="ARBA" id="ARBA00022741"/>
    </source>
</evidence>
<dbReference type="Gene3D" id="3.30.200.20">
    <property type="entry name" value="Phosphorylase Kinase, domain 1"/>
    <property type="match status" value="1"/>
</dbReference>
<dbReference type="PROSITE" id="PS50011">
    <property type="entry name" value="PROTEIN_KINASE_DOM"/>
    <property type="match status" value="2"/>
</dbReference>
<dbReference type="CDD" id="cd14012">
    <property type="entry name" value="PK_eIF2AK_GCN2_rpt1"/>
    <property type="match status" value="1"/>
</dbReference>
<feature type="region of interest" description="Disordered" evidence="13">
    <location>
        <begin position="706"/>
        <end position="799"/>
    </location>
</feature>
<feature type="region of interest" description="Disordered" evidence="13">
    <location>
        <begin position="1"/>
        <end position="23"/>
    </location>
</feature>
<dbReference type="PANTHER" id="PTHR11042:SF136">
    <property type="entry name" value="EIF-2-ALPHA KINASE GCN2"/>
    <property type="match status" value="1"/>
</dbReference>
<feature type="region of interest" description="Disordered" evidence="13">
    <location>
        <begin position="1495"/>
        <end position="1521"/>
    </location>
</feature>
<feature type="compositionally biased region" description="Acidic residues" evidence="13">
    <location>
        <begin position="708"/>
        <end position="738"/>
    </location>
</feature>
<dbReference type="GO" id="GO:0004694">
    <property type="term" value="F:eukaryotic translation initiation factor 2alpha kinase activity"/>
    <property type="evidence" value="ECO:0007669"/>
    <property type="project" value="InterPro"/>
</dbReference>
<organism evidence="16 17">
    <name type="scientific">Ophiocordyceps australis</name>
    <dbReference type="NCBI Taxonomy" id="1399860"/>
    <lineage>
        <taxon>Eukaryota</taxon>
        <taxon>Fungi</taxon>
        <taxon>Dikarya</taxon>
        <taxon>Ascomycota</taxon>
        <taxon>Pezizomycotina</taxon>
        <taxon>Sordariomycetes</taxon>
        <taxon>Hypocreomycetidae</taxon>
        <taxon>Hypocreales</taxon>
        <taxon>Ophiocordycipitaceae</taxon>
        <taxon>Ophiocordyceps</taxon>
    </lineage>
</organism>
<feature type="domain" description="Protein kinase" evidence="14">
    <location>
        <begin position="265"/>
        <end position="544"/>
    </location>
</feature>
<dbReference type="PROSITE" id="PS00107">
    <property type="entry name" value="PROTEIN_KINASE_ATP"/>
    <property type="match status" value="1"/>
</dbReference>
<feature type="compositionally biased region" description="Polar residues" evidence="13">
    <location>
        <begin position="153"/>
        <end position="162"/>
    </location>
</feature>
<feature type="region of interest" description="Disordered" evidence="13">
    <location>
        <begin position="209"/>
        <end position="239"/>
    </location>
</feature>
<dbReference type="Pfam" id="PF12745">
    <property type="entry name" value="HGTP_anticodon2"/>
    <property type="match status" value="1"/>
</dbReference>
<dbReference type="OrthoDB" id="341578at2759"/>
<feature type="region of interest" description="Disordered" evidence="13">
    <location>
        <begin position="151"/>
        <end position="171"/>
    </location>
</feature>
<dbReference type="InterPro" id="IPR016135">
    <property type="entry name" value="UBQ-conjugating_enzyme/RWD"/>
</dbReference>
<evidence type="ECO:0000256" key="5">
    <source>
        <dbReference type="ARBA" id="ARBA00022777"/>
    </source>
</evidence>
<evidence type="ECO:0000256" key="2">
    <source>
        <dbReference type="ARBA" id="ARBA00022527"/>
    </source>
</evidence>
<dbReference type="InterPro" id="IPR045864">
    <property type="entry name" value="aa-tRNA-synth_II/BPL/LPL"/>
</dbReference>
<keyword evidence="17" id="KW-1185">Reference proteome</keyword>
<evidence type="ECO:0000313" key="17">
    <source>
        <dbReference type="Proteomes" id="UP000224854"/>
    </source>
</evidence>
<keyword evidence="5" id="KW-0418">Kinase</keyword>
<evidence type="ECO:0000259" key="14">
    <source>
        <dbReference type="PROSITE" id="PS50011"/>
    </source>
</evidence>
<dbReference type="SMART" id="SM00591">
    <property type="entry name" value="RWD"/>
    <property type="match status" value="1"/>
</dbReference>